<reference evidence="3" key="1">
    <citation type="submission" date="2023-07" db="EMBL/GenBank/DDBJ databases">
        <title>Whole-genome sequencing of a new Methanosarcina sp. Z-7115.</title>
        <authorList>
            <person name="Zhilina T.N."/>
            <person name="Merkel A.Y."/>
        </authorList>
    </citation>
    <scope>NUCLEOTIDE SEQUENCE [LARGE SCALE GENOMIC DNA]</scope>
    <source>
        <strain evidence="3">Z-7115</strain>
    </source>
</reference>
<proteinExistence type="predicted"/>
<organism evidence="2 3">
    <name type="scientific">Methanosarcina baikalica</name>
    <dbReference type="NCBI Taxonomy" id="3073890"/>
    <lineage>
        <taxon>Archaea</taxon>
        <taxon>Methanobacteriati</taxon>
        <taxon>Methanobacteriota</taxon>
        <taxon>Stenosarchaea group</taxon>
        <taxon>Methanomicrobia</taxon>
        <taxon>Methanosarcinales</taxon>
        <taxon>Methanosarcinaceae</taxon>
        <taxon>Methanosarcina</taxon>
    </lineage>
</organism>
<evidence type="ECO:0000256" key="1">
    <source>
        <dbReference type="SAM" id="Phobius"/>
    </source>
</evidence>
<sequence>MKLNSKVRRISGLSMIMLLIGMIMVTPVLACPAGTNCGSNLVPANPIQLTGADKDKMLNTALSDSNVKKYQEQLKNEGYTQNGSTALVIPVENKNDSSIIDIKFAAISFKNDKSQEPNKTILYSYNPQTKTSTTVVINSLLSDCVFNLSICLGSAATCVLICGPLLAPNPATPLEAKLCLACLPIGVGACGLAYTACHKYYYGN</sequence>
<accession>A0ABU2D4Y8</accession>
<evidence type="ECO:0000313" key="2">
    <source>
        <dbReference type="EMBL" id="MDR7666927.1"/>
    </source>
</evidence>
<name>A0ABU2D4Y8_9EURY</name>
<keyword evidence="3" id="KW-1185">Reference proteome</keyword>
<feature type="transmembrane region" description="Helical" evidence="1">
    <location>
        <begin position="145"/>
        <end position="166"/>
    </location>
</feature>
<dbReference type="Proteomes" id="UP001246244">
    <property type="component" value="Unassembled WGS sequence"/>
</dbReference>
<evidence type="ECO:0000313" key="3">
    <source>
        <dbReference type="Proteomes" id="UP001246244"/>
    </source>
</evidence>
<keyword evidence="1" id="KW-1133">Transmembrane helix</keyword>
<gene>
    <name evidence="2" type="ORF">RG963_14290</name>
</gene>
<comment type="caution">
    <text evidence="2">The sequence shown here is derived from an EMBL/GenBank/DDBJ whole genome shotgun (WGS) entry which is preliminary data.</text>
</comment>
<keyword evidence="1" id="KW-0472">Membrane</keyword>
<feature type="transmembrane region" description="Helical" evidence="1">
    <location>
        <begin position="178"/>
        <end position="201"/>
    </location>
</feature>
<dbReference type="EMBL" id="JAVKPK010000076">
    <property type="protein sequence ID" value="MDR7666927.1"/>
    <property type="molecule type" value="Genomic_DNA"/>
</dbReference>
<dbReference type="RefSeq" id="WP_310576957.1">
    <property type="nucleotide sequence ID" value="NZ_JAVKPK010000076.1"/>
</dbReference>
<protein>
    <submittedName>
        <fullName evidence="2">Uncharacterized protein</fullName>
    </submittedName>
</protein>
<keyword evidence="1" id="KW-0812">Transmembrane</keyword>